<organism evidence="1 2">
    <name type="scientific">Ciona savignyi</name>
    <name type="common">Pacific transparent sea squirt</name>
    <dbReference type="NCBI Taxonomy" id="51511"/>
    <lineage>
        <taxon>Eukaryota</taxon>
        <taxon>Metazoa</taxon>
        <taxon>Chordata</taxon>
        <taxon>Tunicata</taxon>
        <taxon>Ascidiacea</taxon>
        <taxon>Phlebobranchia</taxon>
        <taxon>Cionidae</taxon>
        <taxon>Ciona</taxon>
    </lineage>
</organism>
<dbReference type="Ensembl" id="ENSCSAVT00000014019.1">
    <property type="protein sequence ID" value="ENSCSAVP00000013859.1"/>
    <property type="gene ID" value="ENSCSAVG00000008129.1"/>
</dbReference>
<dbReference type="InParanoid" id="H2Z8E7"/>
<sequence length="89" mass="9774">MMSTSGSSFVVATPLALIPPRPRDHFQAGQEHCEIFSNHLQKSRPPISGSFVKAKRLQLSALFSRNNKAVAPSTDNHLLNTVTKENETS</sequence>
<dbReference type="GeneTree" id="ENSGT00530000068339"/>
<reference evidence="1" key="2">
    <citation type="submission" date="2025-08" db="UniProtKB">
        <authorList>
            <consortium name="Ensembl"/>
        </authorList>
    </citation>
    <scope>IDENTIFICATION</scope>
</reference>
<keyword evidence="2" id="KW-1185">Reference proteome</keyword>
<dbReference type="Proteomes" id="UP000007875">
    <property type="component" value="Unassembled WGS sequence"/>
</dbReference>
<evidence type="ECO:0000313" key="2">
    <source>
        <dbReference type="Proteomes" id="UP000007875"/>
    </source>
</evidence>
<reference evidence="2" key="1">
    <citation type="submission" date="2003-08" db="EMBL/GenBank/DDBJ databases">
        <authorList>
            <person name="Birren B."/>
            <person name="Nusbaum C."/>
            <person name="Abebe A."/>
            <person name="Abouelleil A."/>
            <person name="Adekoya E."/>
            <person name="Ait-zahra M."/>
            <person name="Allen N."/>
            <person name="Allen T."/>
            <person name="An P."/>
            <person name="Anderson M."/>
            <person name="Anderson S."/>
            <person name="Arachchi H."/>
            <person name="Armbruster J."/>
            <person name="Bachantsang P."/>
            <person name="Baldwin J."/>
            <person name="Barry A."/>
            <person name="Bayul T."/>
            <person name="Blitshsteyn B."/>
            <person name="Bloom T."/>
            <person name="Blye J."/>
            <person name="Boguslavskiy L."/>
            <person name="Borowsky M."/>
            <person name="Boukhgalter B."/>
            <person name="Brunache A."/>
            <person name="Butler J."/>
            <person name="Calixte N."/>
            <person name="Calvo S."/>
            <person name="Camarata J."/>
            <person name="Campo K."/>
            <person name="Chang J."/>
            <person name="Cheshatsang Y."/>
            <person name="Citroen M."/>
            <person name="Collymore A."/>
            <person name="Considine T."/>
            <person name="Cook A."/>
            <person name="Cooke P."/>
            <person name="Corum B."/>
            <person name="Cuomo C."/>
            <person name="David R."/>
            <person name="Dawoe T."/>
            <person name="Degray S."/>
            <person name="Dodge S."/>
            <person name="Dooley K."/>
            <person name="Dorje P."/>
            <person name="Dorjee K."/>
            <person name="Dorris L."/>
            <person name="Duffey N."/>
            <person name="Dupes A."/>
            <person name="Elkins T."/>
            <person name="Engels R."/>
            <person name="Erickson J."/>
            <person name="Farina A."/>
            <person name="Faro S."/>
            <person name="Ferreira P."/>
            <person name="Fischer H."/>
            <person name="Fitzgerald M."/>
            <person name="Foley K."/>
            <person name="Gage D."/>
            <person name="Galagan J."/>
            <person name="Gearin G."/>
            <person name="Gnerre S."/>
            <person name="Gnirke A."/>
            <person name="Goyette A."/>
            <person name="Graham J."/>
            <person name="Grandbois E."/>
            <person name="Gyaltsen K."/>
            <person name="Hafez N."/>
            <person name="Hagopian D."/>
            <person name="Hagos B."/>
            <person name="Hall J."/>
            <person name="Hatcher B."/>
            <person name="Heller A."/>
            <person name="Higgins H."/>
            <person name="Honan T."/>
            <person name="Horn A."/>
            <person name="Houde N."/>
            <person name="Hughes L."/>
            <person name="Hulme W."/>
            <person name="Husby E."/>
            <person name="Iliev I."/>
            <person name="Jaffe D."/>
            <person name="Jones C."/>
            <person name="Kamal M."/>
            <person name="Kamat A."/>
            <person name="Kamvysselis M."/>
            <person name="Karlsson E."/>
            <person name="Kells C."/>
            <person name="Kieu A."/>
            <person name="Kisner P."/>
            <person name="Kodira C."/>
            <person name="Kulbokas E."/>
            <person name="Labutti K."/>
            <person name="Lama D."/>
            <person name="Landers T."/>
            <person name="Leger J."/>
            <person name="Levine S."/>
            <person name="Lewis D."/>
            <person name="Lewis T."/>
            <person name="Lindblad-toh K."/>
            <person name="Liu X."/>
            <person name="Lokyitsang T."/>
            <person name="Lokyitsang Y."/>
            <person name="Lucien O."/>
            <person name="Lui A."/>
            <person name="Ma L.J."/>
            <person name="Mabbitt R."/>
            <person name="Macdonald J."/>
            <person name="Maclean C."/>
            <person name="Major J."/>
            <person name="Manning J."/>
            <person name="Marabella R."/>
            <person name="Maru K."/>
            <person name="Matthews C."/>
            <person name="Mauceli E."/>
            <person name="Mccarthy M."/>
            <person name="Mcdonough S."/>
            <person name="Mcghee T."/>
            <person name="Meldrim J."/>
            <person name="Meneus L."/>
            <person name="Mesirov J."/>
            <person name="Mihalev A."/>
            <person name="Mihova T."/>
            <person name="Mikkelsen T."/>
            <person name="Mlenga V."/>
            <person name="Moru K."/>
            <person name="Mozes J."/>
            <person name="Mulrain L."/>
            <person name="Munson G."/>
            <person name="Naylor J."/>
            <person name="Newes C."/>
            <person name="Nguyen C."/>
            <person name="Nguyen N."/>
            <person name="Nguyen T."/>
            <person name="Nicol R."/>
            <person name="Nielsen C."/>
            <person name="Nizzari M."/>
            <person name="Norbu C."/>
            <person name="Norbu N."/>
            <person name="O'donnell P."/>
            <person name="Okoawo O."/>
            <person name="O'leary S."/>
            <person name="Omotosho B."/>
            <person name="O'neill K."/>
            <person name="Osman S."/>
            <person name="Parker S."/>
            <person name="Perrin D."/>
            <person name="Phunkhang P."/>
            <person name="Piqani B."/>
            <person name="Purcell S."/>
            <person name="Rachupka T."/>
            <person name="Ramasamy U."/>
            <person name="Rameau R."/>
            <person name="Ray V."/>
            <person name="Raymond C."/>
            <person name="Retta R."/>
            <person name="Richardson S."/>
            <person name="Rise C."/>
            <person name="Rodriguez J."/>
            <person name="Rogers J."/>
            <person name="Rogov P."/>
            <person name="Rutman M."/>
            <person name="Schupbach R."/>
            <person name="Seaman C."/>
            <person name="Settipalli S."/>
            <person name="Sharpe T."/>
            <person name="Sheridan J."/>
            <person name="Sherpa N."/>
            <person name="Shi J."/>
            <person name="Smirnov S."/>
            <person name="Smith C."/>
            <person name="Sougnez C."/>
            <person name="Spencer B."/>
            <person name="Stalker J."/>
            <person name="Stange-thomann N."/>
            <person name="Stavropoulos S."/>
            <person name="Stetson K."/>
            <person name="Stone C."/>
            <person name="Stone S."/>
            <person name="Stubbs M."/>
            <person name="Talamas J."/>
            <person name="Tchuinga P."/>
            <person name="Tenzing P."/>
            <person name="Tesfaye S."/>
            <person name="Theodore J."/>
            <person name="Thoulutsang Y."/>
            <person name="Topham K."/>
            <person name="Towey S."/>
            <person name="Tsamla T."/>
            <person name="Tsomo N."/>
            <person name="Vallee D."/>
            <person name="Vassiliev H."/>
            <person name="Venkataraman V."/>
            <person name="Vinson J."/>
            <person name="Vo A."/>
            <person name="Wade C."/>
            <person name="Wang S."/>
            <person name="Wangchuk T."/>
            <person name="Wangdi T."/>
            <person name="Whittaker C."/>
            <person name="Wilkinson J."/>
            <person name="Wu Y."/>
            <person name="Wyman D."/>
            <person name="Yadav S."/>
            <person name="Yang S."/>
            <person name="Yang X."/>
            <person name="Yeager S."/>
            <person name="Yee E."/>
            <person name="Young G."/>
            <person name="Zainoun J."/>
            <person name="Zembeck L."/>
            <person name="Zimmer A."/>
            <person name="Zody M."/>
            <person name="Lander E."/>
        </authorList>
    </citation>
    <scope>NUCLEOTIDE SEQUENCE [LARGE SCALE GENOMIC DNA]</scope>
</reference>
<accession>H2Z8E7</accession>
<proteinExistence type="predicted"/>
<evidence type="ECO:0000313" key="1">
    <source>
        <dbReference type="Ensembl" id="ENSCSAVP00000013859.1"/>
    </source>
</evidence>
<dbReference type="HOGENOM" id="CLU_2454038_0_0_1"/>
<protein>
    <submittedName>
        <fullName evidence="1">Uncharacterized protein</fullName>
    </submittedName>
</protein>
<reference evidence="1" key="3">
    <citation type="submission" date="2025-09" db="UniProtKB">
        <authorList>
            <consortium name="Ensembl"/>
        </authorList>
    </citation>
    <scope>IDENTIFICATION</scope>
</reference>
<dbReference type="AlphaFoldDB" id="H2Z8E7"/>
<name>H2Z8E7_CIOSA</name>